<dbReference type="Gene3D" id="2.40.50.870">
    <property type="entry name" value="Protein of unknown function (DUF3299)"/>
    <property type="match status" value="1"/>
</dbReference>
<dbReference type="Proteomes" id="UP000239590">
    <property type="component" value="Unassembled WGS sequence"/>
</dbReference>
<proteinExistence type="predicted"/>
<dbReference type="OrthoDB" id="1348500at2"/>
<evidence type="ECO:0000313" key="3">
    <source>
        <dbReference type="Proteomes" id="UP000239590"/>
    </source>
</evidence>
<reference evidence="3" key="1">
    <citation type="submission" date="2018-02" db="EMBL/GenBank/DDBJ databases">
        <title>Genome sequencing of Solimonas sp. HR-BB.</title>
        <authorList>
            <person name="Lee Y."/>
            <person name="Jeon C.O."/>
        </authorList>
    </citation>
    <scope>NUCLEOTIDE SEQUENCE [LARGE SCALE GENOMIC DNA]</scope>
    <source>
        <strain evidence="3">HR-U</strain>
    </source>
</reference>
<keyword evidence="1" id="KW-0732">Signal</keyword>
<organism evidence="2 3">
    <name type="scientific">Siphonobacter curvatus</name>
    <dbReference type="NCBI Taxonomy" id="2094562"/>
    <lineage>
        <taxon>Bacteria</taxon>
        <taxon>Pseudomonadati</taxon>
        <taxon>Bacteroidota</taxon>
        <taxon>Cytophagia</taxon>
        <taxon>Cytophagales</taxon>
        <taxon>Cytophagaceae</taxon>
        <taxon>Siphonobacter</taxon>
    </lineage>
</organism>
<name>A0A2S7ILJ6_9BACT</name>
<gene>
    <name evidence="2" type="ORF">C5O19_02475</name>
</gene>
<sequence>MKLFKILSLFLAVGLFVNATTDAPKVADPAKITWDNLKDVKFQKKWYPEEKMYILYPNFGPGVQKLSNKEVIIKGYLVPVDITTNTFVLSAYPNSMCFFCTGTGPETIMALKMKKTRRFKVDEVQTFKGTLKLNASDIYELNYILDNAEIYNGE</sequence>
<comment type="caution">
    <text evidence="2">The sequence shown here is derived from an EMBL/GenBank/DDBJ whole genome shotgun (WGS) entry which is preliminary data.</text>
</comment>
<feature type="chain" id="PRO_5015460231" evidence="1">
    <location>
        <begin position="20"/>
        <end position="154"/>
    </location>
</feature>
<evidence type="ECO:0000256" key="1">
    <source>
        <dbReference type="SAM" id="SignalP"/>
    </source>
</evidence>
<dbReference type="EMBL" id="PTRA01000001">
    <property type="protein sequence ID" value="PQA58555.1"/>
    <property type="molecule type" value="Genomic_DNA"/>
</dbReference>
<accession>A0A2S7ILJ6</accession>
<protein>
    <submittedName>
        <fullName evidence="2">DUF3299 domain-containing protein</fullName>
    </submittedName>
</protein>
<feature type="signal peptide" evidence="1">
    <location>
        <begin position="1"/>
        <end position="19"/>
    </location>
</feature>
<dbReference type="AlphaFoldDB" id="A0A2S7ILJ6"/>
<evidence type="ECO:0000313" key="2">
    <source>
        <dbReference type="EMBL" id="PQA58555.1"/>
    </source>
</evidence>
<dbReference type="RefSeq" id="WP_104709764.1">
    <property type="nucleotide sequence ID" value="NZ_PTRA01000001.1"/>
</dbReference>
<keyword evidence="3" id="KW-1185">Reference proteome</keyword>